<evidence type="ECO:0000259" key="9">
    <source>
        <dbReference type="SMART" id="SM01003"/>
    </source>
</evidence>
<dbReference type="SUPFAM" id="SSF51735">
    <property type="entry name" value="NAD(P)-binding Rossmann-fold domains"/>
    <property type="match status" value="1"/>
</dbReference>
<keyword evidence="10" id="KW-1185">Reference proteome</keyword>
<dbReference type="FunFam" id="3.30.360.10:FF:000008">
    <property type="entry name" value="Alpha-aminoadipic semialdehyde synthase, mitochondrial"/>
    <property type="match status" value="1"/>
</dbReference>
<dbReference type="FunFam" id="3.40.50.720:FF:000087">
    <property type="entry name" value="alpha-aminoadipic semialdehyde synthase, mitochondrial"/>
    <property type="match status" value="1"/>
</dbReference>
<dbReference type="Gene3D" id="3.40.50.720">
    <property type="entry name" value="NAD(P)-binding Rossmann-like Domain"/>
    <property type="match status" value="2"/>
</dbReference>
<evidence type="ECO:0000256" key="3">
    <source>
        <dbReference type="ARBA" id="ARBA00005624"/>
    </source>
</evidence>
<dbReference type="PANTHER" id="PTHR11133:SF22">
    <property type="entry name" value="ALPHA-AMINOADIPIC SEMIALDEHYDE SYNTHASE, MITOCHONDRIAL"/>
    <property type="match status" value="1"/>
</dbReference>
<dbReference type="GO" id="GO:0005737">
    <property type="term" value="C:cytoplasm"/>
    <property type="evidence" value="ECO:0007669"/>
    <property type="project" value="TreeGrafter"/>
</dbReference>
<proteinExistence type="inferred from homology"/>
<evidence type="ECO:0000256" key="6">
    <source>
        <dbReference type="ARBA" id="ARBA00023268"/>
    </source>
</evidence>
<keyword evidence="5" id="KW-0560">Oxidoreductase</keyword>
<keyword evidence="4" id="KW-0521">NADP</keyword>
<dbReference type="InterPro" id="IPR036291">
    <property type="entry name" value="NAD(P)-bd_dom_sf"/>
</dbReference>
<dbReference type="AlphaFoldDB" id="A0A915BHT8"/>
<comment type="similarity">
    <text evidence="7">In the C-terminal section; belongs to the saccharopine dehydrogenase family.</text>
</comment>
<sequence>IQMLLKKFPGYVQLRISKRLFTSHYVGKGNPCLGIRRETINAWERRAPLAPAHVKRLTKKGVKVLIQPSNRRVFPIQDYVAAGAIAQEDLSEAQLIISVKQVPIDQLIPDKTYAFFSHTIKAQPDNMPMLDTILHRRIRLIDYEKIVDEQGKRLVMFGRWAGYAGFIDILHGLGLRLLALGHHTPFLHIGLAHNYRDSHMAINALRDAGYEIALNNMPRSLGPLVFVFTGTGNVSQGAQELFEHLPHEYVDVATLPKVVKKGQLNKVYGCVVGRHDHLVHKNGAPFDVREFEQHPERFLSRFATEIAPYASIIINGVYWDANAARLITTPDAKHLLTPKTTCPEVPGCPTLPHRLIALCDISADPGGSMEFMRECTTIDKPFTIYDADLNQCSDSFDTPSGCLVCSIDNMPAQMPFEATEAFGDLLYPYIIDMLNCSTDQAYNQLHCSEDIKRAIITDAGALTPPYEYIADLRLKSLSAHKCRIAGETKKRVLLLGAGLVSDPVAQYYSIKNDVTLTVATESLGDGQRLANFGDNILSNVIDINKEVAQLENLIREHDICISLLPYTLHPLVARLCIKNQTNMTTSSYISAQLQALDEAAKDAGVTIINESGLDPGIDHMLAMQCFDRVAEHGGKVISFVSFCGGLPAPESSDNPLRYKFSWSPKGVLMALMNGARYLDNERLVEVDGNCAVLDNLYPIGFMPGFNLIGYPNRDSINYAAIYGLDSECKTLLRGTLRYKGFVEAVKALKEVGLLNTEPNPIFNSATGPDVSWKEIIASLFNQPADIFTESLQRIVAEKLGKERHIEMNALIELGLFSEDIIERYGTALDTLAAYLARKLAFDERERDLVILHHDIDVQLPGGMKERHKIQLVVYGRQSNSFSAMAKTVGYTTAIISDMLLNGEIQRKGVIRPTSKDVYRPALRRLKDFGIEATETVTVL</sequence>
<feature type="domain" description="Alanine dehydrogenase/pyridine nucleotide transhydrogenase N-terminal" evidence="9">
    <location>
        <begin position="34"/>
        <end position="164"/>
    </location>
</feature>
<dbReference type="Pfam" id="PF05222">
    <property type="entry name" value="AlaDh_PNT_N"/>
    <property type="match status" value="1"/>
</dbReference>
<dbReference type="GO" id="GO:0019878">
    <property type="term" value="P:lysine biosynthetic process via aminoadipic acid"/>
    <property type="evidence" value="ECO:0007669"/>
    <property type="project" value="TreeGrafter"/>
</dbReference>
<evidence type="ECO:0000256" key="7">
    <source>
        <dbReference type="ARBA" id="ARBA00025744"/>
    </source>
</evidence>
<dbReference type="Pfam" id="PF16653">
    <property type="entry name" value="Sacchrp_dh_C"/>
    <property type="match status" value="1"/>
</dbReference>
<dbReference type="InterPro" id="IPR007698">
    <property type="entry name" value="AlaDH/PNT_NAD(H)-bd"/>
</dbReference>
<organism evidence="10 11">
    <name type="scientific">Parascaris univalens</name>
    <name type="common">Nematode worm</name>
    <dbReference type="NCBI Taxonomy" id="6257"/>
    <lineage>
        <taxon>Eukaryota</taxon>
        <taxon>Metazoa</taxon>
        <taxon>Ecdysozoa</taxon>
        <taxon>Nematoda</taxon>
        <taxon>Chromadorea</taxon>
        <taxon>Rhabditida</taxon>
        <taxon>Spirurina</taxon>
        <taxon>Ascaridomorpha</taxon>
        <taxon>Ascaridoidea</taxon>
        <taxon>Ascarididae</taxon>
        <taxon>Parascaris</taxon>
    </lineage>
</organism>
<name>A0A915BHT8_PARUN</name>
<evidence type="ECO:0000256" key="1">
    <source>
        <dbReference type="ARBA" id="ARBA00004682"/>
    </source>
</evidence>
<evidence type="ECO:0000313" key="10">
    <source>
        <dbReference type="Proteomes" id="UP000887569"/>
    </source>
</evidence>
<dbReference type="InterPro" id="IPR005097">
    <property type="entry name" value="Sacchrp_dh_NADP-bd"/>
</dbReference>
<evidence type="ECO:0000256" key="5">
    <source>
        <dbReference type="ARBA" id="ARBA00023002"/>
    </source>
</evidence>
<dbReference type="SUPFAM" id="SSF52283">
    <property type="entry name" value="Formate/glycerate dehydrogenase catalytic domain-like"/>
    <property type="match status" value="1"/>
</dbReference>
<dbReference type="Gene3D" id="1.10.1870.10">
    <property type="entry name" value="Domain 3, Saccharopine reductase"/>
    <property type="match status" value="1"/>
</dbReference>
<dbReference type="WBParaSite" id="PgR041_g037_t01">
    <property type="protein sequence ID" value="PgR041_g037_t01"/>
    <property type="gene ID" value="PgR041_g037"/>
</dbReference>
<dbReference type="FunFam" id="3.40.50.720:FF:000072">
    <property type="entry name" value="Saccharopine dehydrogenase [NADP(+), L-glutamate-forming]"/>
    <property type="match status" value="1"/>
</dbReference>
<dbReference type="Gene3D" id="3.30.360.10">
    <property type="entry name" value="Dihydrodipicolinate Reductase, domain 2"/>
    <property type="match status" value="1"/>
</dbReference>
<dbReference type="InterPro" id="IPR051168">
    <property type="entry name" value="AASS"/>
</dbReference>
<dbReference type="SUPFAM" id="SSF55347">
    <property type="entry name" value="Glyceraldehyde-3-phosphate dehydrogenase-like, C-terminal domain"/>
    <property type="match status" value="1"/>
</dbReference>
<dbReference type="Proteomes" id="UP000887569">
    <property type="component" value="Unplaced"/>
</dbReference>
<dbReference type="Pfam" id="PF03435">
    <property type="entry name" value="Sacchrp_dh_NADP"/>
    <property type="match status" value="1"/>
</dbReference>
<evidence type="ECO:0000259" key="8">
    <source>
        <dbReference type="SMART" id="SM01002"/>
    </source>
</evidence>
<dbReference type="InterPro" id="IPR007886">
    <property type="entry name" value="AlaDH/PNT_N"/>
</dbReference>
<feature type="domain" description="Alanine dehydrogenase/pyridine nucleotide transhydrogenase NAD(H)-binding" evidence="8">
    <location>
        <begin position="204"/>
        <end position="406"/>
    </location>
</feature>
<evidence type="ECO:0000313" key="11">
    <source>
        <dbReference type="WBParaSite" id="PgR041_g037_t01"/>
    </source>
</evidence>
<dbReference type="GO" id="GO:0004753">
    <property type="term" value="F:saccharopine dehydrogenase activity"/>
    <property type="evidence" value="ECO:0007669"/>
    <property type="project" value="TreeGrafter"/>
</dbReference>
<evidence type="ECO:0000256" key="2">
    <source>
        <dbReference type="ARBA" id="ARBA00004720"/>
    </source>
</evidence>
<dbReference type="SMART" id="SM01002">
    <property type="entry name" value="AlaDh_PNT_C"/>
    <property type="match status" value="1"/>
</dbReference>
<accession>A0A915BHT8</accession>
<comment type="pathway">
    <text evidence="1">Amino-acid degradation; L-lysine degradation via saccharopine pathway; glutaryl-CoA from L-lysine: step 1/6.</text>
</comment>
<protein>
    <submittedName>
        <fullName evidence="11">Saccharopine dehydrogenase (NAD(+), L-glutamate-forming)</fullName>
    </submittedName>
</protein>
<comment type="pathway">
    <text evidence="2">Amino-acid degradation; L-lysine degradation via saccharopine pathway; glutaryl-CoA from L-lysine: step 2/6.</text>
</comment>
<dbReference type="PANTHER" id="PTHR11133">
    <property type="entry name" value="SACCHAROPINE DEHYDROGENASE"/>
    <property type="match status" value="1"/>
</dbReference>
<dbReference type="SMART" id="SM01003">
    <property type="entry name" value="AlaDh_PNT_N"/>
    <property type="match status" value="1"/>
</dbReference>
<keyword evidence="6" id="KW-0511">Multifunctional enzyme</keyword>
<reference evidence="11" key="1">
    <citation type="submission" date="2022-11" db="UniProtKB">
        <authorList>
            <consortium name="WormBaseParasite"/>
        </authorList>
    </citation>
    <scope>IDENTIFICATION</scope>
</reference>
<comment type="similarity">
    <text evidence="3">In the N-terminal section; belongs to the AlaDH/PNT family.</text>
</comment>
<dbReference type="CDD" id="cd12189">
    <property type="entry name" value="LKR_SDH_like"/>
    <property type="match status" value="1"/>
</dbReference>
<dbReference type="InterPro" id="IPR032095">
    <property type="entry name" value="Sacchrp_dh-like_C"/>
</dbReference>
<evidence type="ECO:0000256" key="4">
    <source>
        <dbReference type="ARBA" id="ARBA00022857"/>
    </source>
</evidence>